<evidence type="ECO:0000256" key="5">
    <source>
        <dbReference type="ARBA" id="ARBA00023136"/>
    </source>
</evidence>
<protein>
    <submittedName>
        <fullName evidence="8">Cytochrome c biogenesis CcdA family protein</fullName>
    </submittedName>
</protein>
<feature type="transmembrane region" description="Helical" evidence="6">
    <location>
        <begin position="162"/>
        <end position="185"/>
    </location>
</feature>
<reference evidence="9" key="1">
    <citation type="journal article" date="2019" name="Int. J. Syst. Evol. Microbiol.">
        <title>The Global Catalogue of Microorganisms (GCM) 10K type strain sequencing project: providing services to taxonomists for standard genome sequencing and annotation.</title>
        <authorList>
            <consortium name="The Broad Institute Genomics Platform"/>
            <consortium name="The Broad Institute Genome Sequencing Center for Infectious Disease"/>
            <person name="Wu L."/>
            <person name="Ma J."/>
        </authorList>
    </citation>
    <scope>NUCLEOTIDE SEQUENCE [LARGE SCALE GENOMIC DNA]</scope>
    <source>
        <strain evidence="9">TISTR 1535</strain>
    </source>
</reference>
<keyword evidence="4 6" id="KW-1133">Transmembrane helix</keyword>
<evidence type="ECO:0000259" key="7">
    <source>
        <dbReference type="Pfam" id="PF02683"/>
    </source>
</evidence>
<keyword evidence="9" id="KW-1185">Reference proteome</keyword>
<evidence type="ECO:0000313" key="8">
    <source>
        <dbReference type="EMBL" id="MFD2760405.1"/>
    </source>
</evidence>
<dbReference type="EMBL" id="JBHUNA010000009">
    <property type="protein sequence ID" value="MFD2760405.1"/>
    <property type="molecule type" value="Genomic_DNA"/>
</dbReference>
<keyword evidence="3 6" id="KW-0812">Transmembrane</keyword>
<feature type="transmembrane region" description="Helical" evidence="6">
    <location>
        <begin position="197"/>
        <end position="214"/>
    </location>
</feature>
<evidence type="ECO:0000256" key="2">
    <source>
        <dbReference type="ARBA" id="ARBA00006143"/>
    </source>
</evidence>
<dbReference type="Proteomes" id="UP001597502">
    <property type="component" value="Unassembled WGS sequence"/>
</dbReference>
<dbReference type="InterPro" id="IPR003834">
    <property type="entry name" value="Cyt_c_assmbl_TM_dom"/>
</dbReference>
<evidence type="ECO:0000313" key="9">
    <source>
        <dbReference type="Proteomes" id="UP001597502"/>
    </source>
</evidence>
<organism evidence="8 9">
    <name type="scientific">Lentibacillus juripiscarius</name>
    <dbReference type="NCBI Taxonomy" id="257446"/>
    <lineage>
        <taxon>Bacteria</taxon>
        <taxon>Bacillati</taxon>
        <taxon>Bacillota</taxon>
        <taxon>Bacilli</taxon>
        <taxon>Bacillales</taxon>
        <taxon>Bacillaceae</taxon>
        <taxon>Lentibacillus</taxon>
    </lineage>
</organism>
<feature type="transmembrane region" description="Helical" evidence="6">
    <location>
        <begin position="86"/>
        <end position="106"/>
    </location>
</feature>
<feature type="transmembrane region" description="Helical" evidence="6">
    <location>
        <begin position="126"/>
        <end position="156"/>
    </location>
</feature>
<dbReference type="Pfam" id="PF02683">
    <property type="entry name" value="DsbD_TM"/>
    <property type="match status" value="1"/>
</dbReference>
<keyword evidence="5 6" id="KW-0472">Membrane</keyword>
<dbReference type="PANTHER" id="PTHR31272">
    <property type="entry name" value="CYTOCHROME C-TYPE BIOGENESIS PROTEIN HI_1454-RELATED"/>
    <property type="match status" value="1"/>
</dbReference>
<comment type="similarity">
    <text evidence="2">Belongs to the DsbD family.</text>
</comment>
<proteinExistence type="inferred from homology"/>
<comment type="caution">
    <text evidence="8">The sequence shown here is derived from an EMBL/GenBank/DDBJ whole genome shotgun (WGS) entry which is preliminary data.</text>
</comment>
<feature type="transmembrane region" description="Helical" evidence="6">
    <location>
        <begin position="6"/>
        <end position="29"/>
    </location>
</feature>
<evidence type="ECO:0000256" key="3">
    <source>
        <dbReference type="ARBA" id="ARBA00022692"/>
    </source>
</evidence>
<gene>
    <name evidence="8" type="ORF">ACFSUO_05405</name>
</gene>
<sequence>MQDLNILFAFGAGLLSFLSPCTLPIYPAFLSYITGMSVDDLNNKKSVRKVTILHSVFFLVGFSVIFLVLGLSGSFIGSLFIQNKEFLRQIGAVLIFFFGLVITGILKLDFLMTDKRIKFKRKPSGYLGTVLIGMGFAAGWTPCTGPILAAVIALGMTNPSAALFYMMWYVIGFSIPFLLLTFFIGKVKWINKYSNRIMKIGGYIMVVMGIVLYFDWMTRIISFLTNHLFGGWTGF</sequence>
<dbReference type="InterPro" id="IPR051790">
    <property type="entry name" value="Cytochrome_c-biogenesis_DsbD"/>
</dbReference>
<evidence type="ECO:0000256" key="4">
    <source>
        <dbReference type="ARBA" id="ARBA00022989"/>
    </source>
</evidence>
<feature type="domain" description="Cytochrome C biogenesis protein transmembrane" evidence="7">
    <location>
        <begin position="6"/>
        <end position="212"/>
    </location>
</feature>
<name>A0ABW5V704_9BACI</name>
<evidence type="ECO:0000256" key="1">
    <source>
        <dbReference type="ARBA" id="ARBA00004141"/>
    </source>
</evidence>
<feature type="transmembrane region" description="Helical" evidence="6">
    <location>
        <begin position="50"/>
        <end position="80"/>
    </location>
</feature>
<dbReference type="RefSeq" id="WP_382391852.1">
    <property type="nucleotide sequence ID" value="NZ_JBHUNA010000009.1"/>
</dbReference>
<dbReference type="PANTHER" id="PTHR31272:SF4">
    <property type="entry name" value="CYTOCHROME C-TYPE BIOGENESIS PROTEIN HI_1454-RELATED"/>
    <property type="match status" value="1"/>
</dbReference>
<evidence type="ECO:0000256" key="6">
    <source>
        <dbReference type="SAM" id="Phobius"/>
    </source>
</evidence>
<comment type="subcellular location">
    <subcellularLocation>
        <location evidence="1">Membrane</location>
        <topology evidence="1">Multi-pass membrane protein</topology>
    </subcellularLocation>
</comment>
<accession>A0ABW5V704</accession>